<sequence length="715" mass="78001">MSGAIVTGVPDAGSVAAATAPDAIGPGKSHYVVLDGLRGVAALMVVMFHTFEAYSFGDPTRQIINHGYLAVDFFFLLSGFVIAYAYDDRWGRMGAWDFYKRRLIRLQPMVVLGSVIGAALFYLQAGALFPKIATTPVWQMLLVMLLGCTLLPLPKQLDIRGWDEIHPLNGPAWSLFYEYVANVAYALVLRRLSVRALTILAVLAAVLLLQVALLGERRDLVGGWSLDAAGIHVGLARLCYPFLAGMLLMRSGWRLRHPQPFAISTIMLIVAMALSRLGDTPHHWTNGLYDAACVLLLFPLVVAIGAGVKTVTGVSVRVARFFGTLSFPLYITHYPLIYFYTAWVIDHKVPASIGAPVGVALVVAAVALAYASLKLYDEPVRRWLGRRFLSQVARRLVLKGREVLEMRGAAANGYGLITRPSPGTTERASLPRSLQIDERAAVDQQRGARDVACEVGGHEHDRPGQILRFAKPAQRNARRHARALVRIGEVVLVDVGEDRPRQHRIAADAVPPQRNRGRLHQRVHAGFGRRVMRLILAADQRRDRRHCDDRAAVALPHHLVGGGLDHIEGAMQIDSQRALERGGRHVEEGVKGADAGVADEDVDAAQRRGRGGDEGGGARGRGDVAVDGDRLSSQRADRRHDRVGVGAIVEVVDRHIGTLAGGFDRGGTSDPARSTRDQNAFSLQQHARSPYHSIPDAPRPVRHLRGSVDGRASIL</sequence>
<feature type="transmembrane region" description="Helical" evidence="2">
    <location>
        <begin position="68"/>
        <end position="86"/>
    </location>
</feature>
<evidence type="ECO:0000259" key="3">
    <source>
        <dbReference type="Pfam" id="PF01757"/>
    </source>
</evidence>
<feature type="transmembrane region" description="Helical" evidence="2">
    <location>
        <begin position="289"/>
        <end position="308"/>
    </location>
</feature>
<keyword evidence="2" id="KW-0812">Transmembrane</keyword>
<dbReference type="GO" id="GO:0016747">
    <property type="term" value="F:acyltransferase activity, transferring groups other than amino-acyl groups"/>
    <property type="evidence" value="ECO:0007669"/>
    <property type="project" value="InterPro"/>
</dbReference>
<feature type="transmembrane region" description="Helical" evidence="2">
    <location>
        <begin position="261"/>
        <end position="277"/>
    </location>
</feature>
<feature type="compositionally biased region" description="Polar residues" evidence="1">
    <location>
        <begin position="677"/>
        <end position="687"/>
    </location>
</feature>
<feature type="compositionally biased region" description="Basic and acidic residues" evidence="1">
    <location>
        <begin position="604"/>
        <end position="613"/>
    </location>
</feature>
<gene>
    <name evidence="4" type="ORF">F4693_001545</name>
</gene>
<dbReference type="InterPro" id="IPR002656">
    <property type="entry name" value="Acyl_transf_3_dom"/>
</dbReference>
<reference evidence="4 5" key="2">
    <citation type="submission" date="2020-08" db="EMBL/GenBank/DDBJ databases">
        <authorList>
            <person name="Partida-Martinez L."/>
            <person name="Huntemann M."/>
            <person name="Clum A."/>
            <person name="Wang J."/>
            <person name="Palaniappan K."/>
            <person name="Ritter S."/>
            <person name="Chen I.-M."/>
            <person name="Stamatis D."/>
            <person name="Reddy T."/>
            <person name="O'Malley R."/>
            <person name="Daum C."/>
            <person name="Shapiro N."/>
            <person name="Ivanova N."/>
            <person name="Kyrpides N."/>
            <person name="Woyke T."/>
        </authorList>
    </citation>
    <scope>NUCLEOTIDE SEQUENCE [LARGE SCALE GENOMIC DNA]</scope>
    <source>
        <strain evidence="4 5">AS3.13</strain>
    </source>
</reference>
<dbReference type="AlphaFoldDB" id="A0A7X0MMF0"/>
<dbReference type="Pfam" id="PF01757">
    <property type="entry name" value="Acyl_transf_3"/>
    <property type="match status" value="1"/>
</dbReference>
<reference evidence="4 5" key="1">
    <citation type="submission" date="2020-08" db="EMBL/GenBank/DDBJ databases">
        <title>The Agave Microbiome: Exploring the role of microbial communities in plant adaptations to desert environments.</title>
        <authorList>
            <person name="Partida-Martinez L.P."/>
        </authorList>
    </citation>
    <scope>NUCLEOTIDE SEQUENCE [LARGE SCALE GENOMIC DNA]</scope>
    <source>
        <strain evidence="4 5">AS3.13</strain>
    </source>
</reference>
<proteinExistence type="predicted"/>
<dbReference type="InterPro" id="IPR050879">
    <property type="entry name" value="Acyltransferase_3"/>
</dbReference>
<feature type="transmembrane region" description="Helical" evidence="2">
    <location>
        <begin position="353"/>
        <end position="373"/>
    </location>
</feature>
<dbReference type="PANTHER" id="PTHR23028">
    <property type="entry name" value="ACETYLTRANSFERASE"/>
    <property type="match status" value="1"/>
</dbReference>
<dbReference type="EMBL" id="JACHBT010000007">
    <property type="protein sequence ID" value="MBB6504572.1"/>
    <property type="molecule type" value="Genomic_DNA"/>
</dbReference>
<feature type="transmembrane region" description="Helical" evidence="2">
    <location>
        <begin position="135"/>
        <end position="153"/>
    </location>
</feature>
<comment type="caution">
    <text evidence="4">The sequence shown here is derived from an EMBL/GenBank/DDBJ whole genome shotgun (WGS) entry which is preliminary data.</text>
</comment>
<protein>
    <submittedName>
        <fullName evidence="4">Peptidoglycan/LPS O-acetylase OafA/YrhL</fullName>
    </submittedName>
</protein>
<feature type="region of interest" description="Disordered" evidence="1">
    <location>
        <begin position="659"/>
        <end position="715"/>
    </location>
</feature>
<feature type="transmembrane region" description="Helical" evidence="2">
    <location>
        <begin position="196"/>
        <end position="214"/>
    </location>
</feature>
<feature type="domain" description="Acyltransferase 3" evidence="3">
    <location>
        <begin position="34"/>
        <end position="371"/>
    </location>
</feature>
<name>A0A7X0MMF0_9SPHN</name>
<accession>A0A7X0MMF0</accession>
<feature type="region of interest" description="Disordered" evidence="1">
    <location>
        <begin position="599"/>
        <end position="638"/>
    </location>
</feature>
<evidence type="ECO:0000256" key="2">
    <source>
        <dbReference type="SAM" id="Phobius"/>
    </source>
</evidence>
<feature type="compositionally biased region" description="Basic and acidic residues" evidence="1">
    <location>
        <begin position="620"/>
        <end position="638"/>
    </location>
</feature>
<keyword evidence="2" id="KW-0472">Membrane</keyword>
<dbReference type="PANTHER" id="PTHR23028:SF134">
    <property type="entry name" value="PUTATIVE (AFU_ORTHOLOGUE AFUA_4G08520)-RELATED"/>
    <property type="match status" value="1"/>
</dbReference>
<evidence type="ECO:0000313" key="4">
    <source>
        <dbReference type="EMBL" id="MBB6504572.1"/>
    </source>
</evidence>
<feature type="transmembrane region" description="Helical" evidence="2">
    <location>
        <begin position="229"/>
        <end position="249"/>
    </location>
</feature>
<evidence type="ECO:0000313" key="5">
    <source>
        <dbReference type="Proteomes" id="UP000522313"/>
    </source>
</evidence>
<keyword evidence="2" id="KW-1133">Transmembrane helix</keyword>
<feature type="transmembrane region" description="Helical" evidence="2">
    <location>
        <begin position="106"/>
        <end position="123"/>
    </location>
</feature>
<evidence type="ECO:0000256" key="1">
    <source>
        <dbReference type="SAM" id="MobiDB-lite"/>
    </source>
</evidence>
<dbReference type="Proteomes" id="UP000522313">
    <property type="component" value="Unassembled WGS sequence"/>
</dbReference>
<feature type="transmembrane region" description="Helical" evidence="2">
    <location>
        <begin position="320"/>
        <end position="341"/>
    </location>
</feature>
<organism evidence="4 5">
    <name type="scientific">Sphingomonas endophytica</name>
    <dbReference type="NCBI Taxonomy" id="869719"/>
    <lineage>
        <taxon>Bacteria</taxon>
        <taxon>Pseudomonadati</taxon>
        <taxon>Pseudomonadota</taxon>
        <taxon>Alphaproteobacteria</taxon>
        <taxon>Sphingomonadales</taxon>
        <taxon>Sphingomonadaceae</taxon>
        <taxon>Sphingomonas</taxon>
    </lineage>
</organism>